<gene>
    <name evidence="2" type="ORF">GCM10025867_43950</name>
</gene>
<reference evidence="3" key="1">
    <citation type="journal article" date="2019" name="Int. J. Syst. Evol. Microbiol.">
        <title>The Global Catalogue of Microorganisms (GCM) 10K type strain sequencing project: providing services to taxonomists for standard genome sequencing and annotation.</title>
        <authorList>
            <consortium name="The Broad Institute Genomics Platform"/>
            <consortium name="The Broad Institute Genome Sequencing Center for Infectious Disease"/>
            <person name="Wu L."/>
            <person name="Ma J."/>
        </authorList>
    </citation>
    <scope>NUCLEOTIDE SEQUENCE [LARGE SCALE GENOMIC DNA]</scope>
    <source>
        <strain evidence="3">NBRC 108728</strain>
    </source>
</reference>
<feature type="transmembrane region" description="Helical" evidence="1">
    <location>
        <begin position="23"/>
        <end position="46"/>
    </location>
</feature>
<evidence type="ECO:0000313" key="2">
    <source>
        <dbReference type="EMBL" id="BDZ52154.1"/>
    </source>
</evidence>
<keyword evidence="1" id="KW-0812">Transmembrane</keyword>
<keyword evidence="1" id="KW-0472">Membrane</keyword>
<organism evidence="2 3">
    <name type="scientific">Frondihabitans sucicola</name>
    <dbReference type="NCBI Taxonomy" id="1268041"/>
    <lineage>
        <taxon>Bacteria</taxon>
        <taxon>Bacillati</taxon>
        <taxon>Actinomycetota</taxon>
        <taxon>Actinomycetes</taxon>
        <taxon>Micrococcales</taxon>
        <taxon>Microbacteriaceae</taxon>
        <taxon>Frondihabitans</taxon>
    </lineage>
</organism>
<name>A0ABM8GUK2_9MICO</name>
<evidence type="ECO:0008006" key="4">
    <source>
        <dbReference type="Google" id="ProtNLM"/>
    </source>
</evidence>
<sequence length="128" mass="13619">MTRTGFGAVVQFEIVRTFRKPQFWIAAILLPVLFGVIGLVVAWSSAASSEASSSQSLDFDYVAPPGLISEQVAAAHHGSLMSDEAAGIERVKDGLLDAFFVYSGKSPGYEVAIYAQDRGSSSMAPTRS</sequence>
<protein>
    <recommendedName>
        <fullName evidence="4">ABC transporter permease</fullName>
    </recommendedName>
</protein>
<proteinExistence type="predicted"/>
<evidence type="ECO:0000256" key="1">
    <source>
        <dbReference type="SAM" id="Phobius"/>
    </source>
</evidence>
<evidence type="ECO:0000313" key="3">
    <source>
        <dbReference type="Proteomes" id="UP001321486"/>
    </source>
</evidence>
<accession>A0ABM8GUK2</accession>
<keyword evidence="1" id="KW-1133">Transmembrane helix</keyword>
<dbReference type="EMBL" id="AP027732">
    <property type="protein sequence ID" value="BDZ52154.1"/>
    <property type="molecule type" value="Genomic_DNA"/>
</dbReference>
<dbReference type="RefSeq" id="WP_286344785.1">
    <property type="nucleotide sequence ID" value="NZ_AP027732.1"/>
</dbReference>
<dbReference type="Proteomes" id="UP001321486">
    <property type="component" value="Chromosome"/>
</dbReference>
<keyword evidence="3" id="KW-1185">Reference proteome</keyword>